<proteinExistence type="predicted"/>
<dbReference type="InterPro" id="IPR052928">
    <property type="entry name" value="Desiccation-related_membrane"/>
</dbReference>
<dbReference type="PANTHER" id="PTHR35792">
    <property type="entry name" value="GENERAL STRESS PROTEIN"/>
    <property type="match status" value="1"/>
</dbReference>
<name>A0A977PU69_9CYAN</name>
<sequence length="108" mass="11540">MSKNKDSSALWVGVVVGGLMGTIAGLLLAPRSGQETRRILKKSTDALPELVEDLSTTLQLQTNQLSETAQRNWQETLNRLQVAIAAGVEASQPELPVSLGSQDISPKS</sequence>
<feature type="transmembrane region" description="Helical" evidence="1">
    <location>
        <begin position="12"/>
        <end position="29"/>
    </location>
</feature>
<accession>A0A977PU69</accession>
<dbReference type="EMBL" id="CP073041">
    <property type="protein sequence ID" value="UXE59229.1"/>
    <property type="molecule type" value="Genomic_DNA"/>
</dbReference>
<evidence type="ECO:0000256" key="1">
    <source>
        <dbReference type="SAM" id="Phobius"/>
    </source>
</evidence>
<reference evidence="2" key="1">
    <citation type="submission" date="2021-04" db="EMBL/GenBank/DDBJ databases">
        <title>Genome sequence of Woronichinia naegeliana from Washington state freshwater lake bloom.</title>
        <authorList>
            <person name="Dreher T.W."/>
        </authorList>
    </citation>
    <scope>NUCLEOTIDE SEQUENCE</scope>
    <source>
        <strain evidence="2">WA131</strain>
    </source>
</reference>
<evidence type="ECO:0000313" key="2">
    <source>
        <dbReference type="EMBL" id="UXE59229.1"/>
    </source>
</evidence>
<organism evidence="2">
    <name type="scientific">Woronichinia naegeliana WA131</name>
    <dbReference type="NCBI Taxonomy" id="2824559"/>
    <lineage>
        <taxon>Bacteria</taxon>
        <taxon>Bacillati</taxon>
        <taxon>Cyanobacteriota</taxon>
        <taxon>Cyanophyceae</taxon>
        <taxon>Synechococcales</taxon>
        <taxon>Coelosphaeriaceae</taxon>
        <taxon>Woronichinia</taxon>
    </lineage>
</organism>
<keyword evidence="1" id="KW-0812">Transmembrane</keyword>
<dbReference type="InterPro" id="IPR024623">
    <property type="entry name" value="YtxH"/>
</dbReference>
<dbReference type="AlphaFoldDB" id="A0A977PU69"/>
<dbReference type="Pfam" id="PF12732">
    <property type="entry name" value="YtxH"/>
    <property type="match status" value="1"/>
</dbReference>
<keyword evidence="1" id="KW-1133">Transmembrane helix</keyword>
<gene>
    <name evidence="2" type="ORF">KA717_25415</name>
</gene>
<protein>
    <submittedName>
        <fullName evidence="2">YtxH domain-containing protein</fullName>
    </submittedName>
</protein>
<keyword evidence="1" id="KW-0472">Membrane</keyword>
<dbReference type="KEGG" id="wna:KA717_25415"/>
<dbReference type="Proteomes" id="UP001065613">
    <property type="component" value="Chromosome"/>
</dbReference>
<dbReference type="PANTHER" id="PTHR35792:SF1">
    <property type="entry name" value="SLL0268 PROTEIN"/>
    <property type="match status" value="1"/>
</dbReference>